<gene>
    <name evidence="2" type="ordered locus">P9211_08551</name>
</gene>
<dbReference type="EMBL" id="CP000878">
    <property type="protein sequence ID" value="ABX08786.1"/>
    <property type="molecule type" value="Genomic_DNA"/>
</dbReference>
<dbReference type="AlphaFoldDB" id="A9BAC4"/>
<dbReference type="PANTHER" id="PTHR35473:SF3">
    <property type="entry name" value="1-ACYL-SN-GLYCEROL-3-PHOSPHATE ACYLTRANSFERASE"/>
    <property type="match status" value="1"/>
</dbReference>
<proteinExistence type="predicted"/>
<organism evidence="2 3">
    <name type="scientific">Prochlorococcus marinus (strain MIT 9211)</name>
    <dbReference type="NCBI Taxonomy" id="93059"/>
    <lineage>
        <taxon>Bacteria</taxon>
        <taxon>Bacillati</taxon>
        <taxon>Cyanobacteriota</taxon>
        <taxon>Cyanophyceae</taxon>
        <taxon>Synechococcales</taxon>
        <taxon>Prochlorococcaceae</taxon>
        <taxon>Prochlorococcus</taxon>
    </lineage>
</organism>
<sequence>MNLLNSQSLIETIGAIDPSPFFILSLLPYIAFLYWAQKSSLIPKTSLWGFRLTLLFVFMSIVCSVLAQTIYGQDLSNVDPLHGGAELFLAISDGLVVLGFFNLLVEKR</sequence>
<keyword evidence="3" id="KW-1185">Reference proteome</keyword>
<feature type="transmembrane region" description="Helical" evidence="1">
    <location>
        <begin position="48"/>
        <end position="67"/>
    </location>
</feature>
<reference evidence="2 3" key="1">
    <citation type="journal article" date="2007" name="PLoS Genet.">
        <title>Patterns and implications of gene gain and loss in the evolution of Prochlorococcus.</title>
        <authorList>
            <person name="Kettler G.C."/>
            <person name="Martiny A.C."/>
            <person name="Huang K."/>
            <person name="Zucker J."/>
            <person name="Coleman M.L."/>
            <person name="Rodrigue S."/>
            <person name="Chen F."/>
            <person name="Lapidus A."/>
            <person name="Ferriera S."/>
            <person name="Johnson J."/>
            <person name="Steglich C."/>
            <person name="Church G.M."/>
            <person name="Richardson P."/>
            <person name="Chisholm S.W."/>
        </authorList>
    </citation>
    <scope>NUCLEOTIDE SEQUENCE [LARGE SCALE GENOMIC DNA]</scope>
    <source>
        <strain evidence="3">MIT 9211</strain>
    </source>
</reference>
<feature type="transmembrane region" description="Helical" evidence="1">
    <location>
        <begin position="87"/>
        <end position="105"/>
    </location>
</feature>
<evidence type="ECO:0000256" key="1">
    <source>
        <dbReference type="SAM" id="Phobius"/>
    </source>
</evidence>
<dbReference type="HOGENOM" id="CLU_162320_0_0_3"/>
<protein>
    <recommendedName>
        <fullName evidence="4">DUF3593 domain-containing protein</fullName>
    </recommendedName>
</protein>
<dbReference type="RefSeq" id="WP_012195408.1">
    <property type="nucleotide sequence ID" value="NC_009976.1"/>
</dbReference>
<dbReference type="KEGG" id="pmj:P9211_08551"/>
<dbReference type="eggNOG" id="ENOG5034AYP">
    <property type="taxonomic scope" value="Bacteria"/>
</dbReference>
<dbReference type="STRING" id="93059.P9211_08551"/>
<evidence type="ECO:0008006" key="4">
    <source>
        <dbReference type="Google" id="ProtNLM"/>
    </source>
</evidence>
<keyword evidence="1" id="KW-0812">Transmembrane</keyword>
<feature type="transmembrane region" description="Helical" evidence="1">
    <location>
        <begin position="20"/>
        <end position="36"/>
    </location>
</feature>
<name>A9BAC4_PROM4</name>
<dbReference type="Proteomes" id="UP000000788">
    <property type="component" value="Chromosome"/>
</dbReference>
<dbReference type="Pfam" id="PF12159">
    <property type="entry name" value="DUF3593"/>
    <property type="match status" value="1"/>
</dbReference>
<evidence type="ECO:0000313" key="2">
    <source>
        <dbReference type="EMBL" id="ABX08786.1"/>
    </source>
</evidence>
<dbReference type="PANTHER" id="PTHR35473">
    <property type="entry name" value="1-ACYL-SN-GLYCEROL-3-PHOSPHATE ACYLTRANSFERASE"/>
    <property type="match status" value="1"/>
</dbReference>
<accession>A9BAC4</accession>
<dbReference type="OrthoDB" id="463675at2"/>
<dbReference type="InterPro" id="IPR021995">
    <property type="entry name" value="DUF3593"/>
</dbReference>
<evidence type="ECO:0000313" key="3">
    <source>
        <dbReference type="Proteomes" id="UP000000788"/>
    </source>
</evidence>
<keyword evidence="1" id="KW-0472">Membrane</keyword>
<keyword evidence="1" id="KW-1133">Transmembrane helix</keyword>